<feature type="domain" description="RagB/SusD" evidence="6">
    <location>
        <begin position="383"/>
        <end position="505"/>
    </location>
</feature>
<dbReference type="InterPro" id="IPR012944">
    <property type="entry name" value="SusD_RagB_dom"/>
</dbReference>
<dbReference type="PROSITE" id="PS51257">
    <property type="entry name" value="PROKAR_LIPOPROTEIN"/>
    <property type="match status" value="1"/>
</dbReference>
<dbReference type="Pfam" id="PF07980">
    <property type="entry name" value="SusD_RagB"/>
    <property type="match status" value="1"/>
</dbReference>
<organism evidence="8 9">
    <name type="scientific">Aestuariibaculum marinum</name>
    <dbReference type="NCBI Taxonomy" id="2683592"/>
    <lineage>
        <taxon>Bacteria</taxon>
        <taxon>Pseudomonadati</taxon>
        <taxon>Bacteroidota</taxon>
        <taxon>Flavobacteriia</taxon>
        <taxon>Flavobacteriales</taxon>
        <taxon>Flavobacteriaceae</taxon>
    </lineage>
</organism>
<dbReference type="CDD" id="cd08977">
    <property type="entry name" value="SusD"/>
    <property type="match status" value="1"/>
</dbReference>
<evidence type="ECO:0000313" key="9">
    <source>
        <dbReference type="Proteomes" id="UP000621516"/>
    </source>
</evidence>
<dbReference type="EMBL" id="JACVXD010000002">
    <property type="protein sequence ID" value="MBD0823717.1"/>
    <property type="molecule type" value="Genomic_DNA"/>
</dbReference>
<gene>
    <name evidence="8" type="ORF">ICJ85_06760</name>
</gene>
<name>A0A8J6PUB9_9FLAO</name>
<keyword evidence="5" id="KW-0998">Cell outer membrane</keyword>
<evidence type="ECO:0000259" key="6">
    <source>
        <dbReference type="Pfam" id="PF07980"/>
    </source>
</evidence>
<dbReference type="RefSeq" id="WP_188223006.1">
    <property type="nucleotide sequence ID" value="NZ_JACVXD010000002.1"/>
</dbReference>
<dbReference type="InterPro" id="IPR033985">
    <property type="entry name" value="SusD-like_N"/>
</dbReference>
<protein>
    <submittedName>
        <fullName evidence="8">RagB/SusD family nutrient uptake outer membrane protein</fullName>
    </submittedName>
</protein>
<dbReference type="Proteomes" id="UP000621516">
    <property type="component" value="Unassembled WGS sequence"/>
</dbReference>
<dbReference type="InterPro" id="IPR011990">
    <property type="entry name" value="TPR-like_helical_dom_sf"/>
</dbReference>
<feature type="domain" description="SusD-like N-terminal" evidence="7">
    <location>
        <begin position="41"/>
        <end position="217"/>
    </location>
</feature>
<keyword evidence="9" id="KW-1185">Reference proteome</keyword>
<evidence type="ECO:0000256" key="3">
    <source>
        <dbReference type="ARBA" id="ARBA00022729"/>
    </source>
</evidence>
<dbReference type="SUPFAM" id="SSF48452">
    <property type="entry name" value="TPR-like"/>
    <property type="match status" value="1"/>
</dbReference>
<comment type="similarity">
    <text evidence="2">Belongs to the SusD family.</text>
</comment>
<accession>A0A8J6PUB9</accession>
<dbReference type="GO" id="GO:0009279">
    <property type="term" value="C:cell outer membrane"/>
    <property type="evidence" value="ECO:0007669"/>
    <property type="project" value="UniProtKB-SubCell"/>
</dbReference>
<evidence type="ECO:0000313" key="8">
    <source>
        <dbReference type="EMBL" id="MBD0823717.1"/>
    </source>
</evidence>
<reference evidence="8 9" key="1">
    <citation type="journal article" date="2018" name="J. Microbiol.">
        <title>Aestuariibaculum marinum sp. nov., a marine bacterium isolated from seawater in South Korea.</title>
        <authorList>
            <person name="Choi J."/>
            <person name="Lee D."/>
            <person name="Jang J.H."/>
            <person name="Cha S."/>
            <person name="Seo T."/>
        </authorList>
    </citation>
    <scope>NUCLEOTIDE SEQUENCE [LARGE SCALE GENOMIC DNA]</scope>
    <source>
        <strain evidence="8 9">IP7</strain>
    </source>
</reference>
<proteinExistence type="inferred from homology"/>
<evidence type="ECO:0000256" key="1">
    <source>
        <dbReference type="ARBA" id="ARBA00004442"/>
    </source>
</evidence>
<comment type="caution">
    <text evidence="8">The sequence shown here is derived from an EMBL/GenBank/DDBJ whole genome shotgun (WGS) entry which is preliminary data.</text>
</comment>
<evidence type="ECO:0000256" key="2">
    <source>
        <dbReference type="ARBA" id="ARBA00006275"/>
    </source>
</evidence>
<dbReference type="Pfam" id="PF14322">
    <property type="entry name" value="SusD-like_3"/>
    <property type="match status" value="1"/>
</dbReference>
<evidence type="ECO:0000256" key="5">
    <source>
        <dbReference type="ARBA" id="ARBA00023237"/>
    </source>
</evidence>
<keyword evidence="3" id="KW-0732">Signal</keyword>
<keyword evidence="4" id="KW-0472">Membrane</keyword>
<dbReference type="Gene3D" id="1.25.40.390">
    <property type="match status" value="1"/>
</dbReference>
<sequence length="506" mass="56063">MKKYILISLLSVLVFGACESELDQAPLSNRSAADFYENETDFEQAIVGVYNAIKYHSGSQFYLSEVRSDNVYIAGLAGVREWIPVTNFSRTLVTNPLVRDAWDDPYVGILRANTILDQLDENVIPDQTTRNRMEGEVKFLRAFFYFDLVRFFGGVPLIDKIITPSEALEIPRATPQEVYDLIVADLESAVNLLPTTPTEAGRPSSIVAKALLGKVYLTMSGPTYNIEGPGLGVDMTSQALTLFNDVISSGQYGDVTDYASIFNTTSENNKDIVFAIQNINDGVGGDRGIGTILPTLMYHEAWARVHLPFAGGSPSDGIITPSNQLLNSFETDDERDDYSILRSWVDDTGGLSNDAMIVKYLDLDDEGEPISSVLPVDRFNWGVDFPVIRYTDVLMMKAEILLKNGPSQAVDDIVNDVRSRAGLGPVSNVDLDDLLEERRKEFFGEGLRFHDLVRTGKVIDVINAWEGVDDTAGVMNPMEANFIIYPINQSQIEVKPGLYEQNPGYN</sequence>
<comment type="subcellular location">
    <subcellularLocation>
        <location evidence="1">Cell outer membrane</location>
    </subcellularLocation>
</comment>
<dbReference type="AlphaFoldDB" id="A0A8J6PUB9"/>
<evidence type="ECO:0000256" key="4">
    <source>
        <dbReference type="ARBA" id="ARBA00023136"/>
    </source>
</evidence>
<evidence type="ECO:0000259" key="7">
    <source>
        <dbReference type="Pfam" id="PF14322"/>
    </source>
</evidence>